<keyword evidence="4" id="KW-0325">Glycoprotein</keyword>
<evidence type="ECO:0000256" key="2">
    <source>
        <dbReference type="ARBA" id="ARBA00022737"/>
    </source>
</evidence>
<keyword evidence="3 5" id="KW-1015">Disulfide bond</keyword>
<evidence type="ECO:0000259" key="8">
    <source>
        <dbReference type="PROSITE" id="PS50923"/>
    </source>
</evidence>
<keyword evidence="7" id="KW-0472">Membrane</keyword>
<dbReference type="InterPro" id="IPR000436">
    <property type="entry name" value="Sushi_SCR_CCP_dom"/>
</dbReference>
<evidence type="ECO:0000256" key="4">
    <source>
        <dbReference type="ARBA" id="ARBA00023180"/>
    </source>
</evidence>
<feature type="domain" description="Sushi" evidence="8">
    <location>
        <begin position="141"/>
        <end position="202"/>
    </location>
</feature>
<feature type="region of interest" description="Disordered" evidence="6">
    <location>
        <begin position="543"/>
        <end position="625"/>
    </location>
</feature>
<dbReference type="EMBL" id="JAIWYP010000003">
    <property type="protein sequence ID" value="KAH3846145.1"/>
    <property type="molecule type" value="Genomic_DNA"/>
</dbReference>
<feature type="domain" description="Sushi" evidence="8">
    <location>
        <begin position="266"/>
        <end position="323"/>
    </location>
</feature>
<feature type="disulfide bond" evidence="5">
    <location>
        <begin position="352"/>
        <end position="379"/>
    </location>
</feature>
<evidence type="ECO:0000256" key="6">
    <source>
        <dbReference type="SAM" id="MobiDB-lite"/>
    </source>
</evidence>
<keyword evidence="2" id="KW-0677">Repeat</keyword>
<dbReference type="PANTHER" id="PTHR19325">
    <property type="entry name" value="COMPLEMENT COMPONENT-RELATED SUSHI DOMAIN-CONTAINING"/>
    <property type="match status" value="1"/>
</dbReference>
<dbReference type="AlphaFoldDB" id="A0A9D4KUK3"/>
<dbReference type="Proteomes" id="UP000828390">
    <property type="component" value="Unassembled WGS sequence"/>
</dbReference>
<feature type="domain" description="Sushi" evidence="8">
    <location>
        <begin position="439"/>
        <end position="500"/>
    </location>
</feature>
<feature type="domain" description="Sushi" evidence="8">
    <location>
        <begin position="382"/>
        <end position="438"/>
    </location>
</feature>
<keyword evidence="10" id="KW-1185">Reference proteome</keyword>
<accession>A0A9D4KUK3</accession>
<sequence>MAYVVNIFIFIGYVFVAELVIVISVCPTINPPYQGNVSLVNGTFNGSEASFTCAKGYVINGSDVITCKNKTWSAPVPVCLLLDCEVPPVPPNGSVRLISGTTTYGSVAVLACDTGYEPSLPEYSYCDVDGWTNSTFECQIKSCPSGDWLKIPNGILTPTVSNITDYGSTALVTCNVGYVVSGDNVTVCDADSRWRDHGSCVEKDCGQPVVNAYINLTYVKTTFRSIAIARCQTGYDVDGSTDIIECGHDGFWRPDIRCVKKAYHIPECPAVDPPINGNISFSNGPFNGSVGTLACKEGYKISGKQTITCSNGTWSGQRPVCELIDCGSPVPTAKSTVTYGETKVGSKAVVDCTTGYEINGATDTMMCRQNGTWGPEITCFKTGCTDLPAINNGKYTFYADKIRNKTTVTLACNNGYTLSGVDSSVCDGSWSQIGLCEKIRCPPKDSMTIPNGAITLNAKDVTDYGSTALVACSVGYVLMGESITTCQADKTWSAHGSCEQCTNPMERTGDYPQAYTISGASVGALIVGIIVGVGSTVVYMRRKSPVPKSGPNKPTTASRNLSSAQREDECDQTQMTDRNKPNNEKQQKSRANDDTRVVVNSIYDSAGGNPQQRHDYDEVEVEMNQ</sequence>
<dbReference type="CDD" id="cd00033">
    <property type="entry name" value="CCP"/>
    <property type="match status" value="6"/>
</dbReference>
<dbReference type="InterPro" id="IPR035976">
    <property type="entry name" value="Sushi/SCR/CCP_sf"/>
</dbReference>
<comment type="caution">
    <text evidence="9">The sequence shown here is derived from an EMBL/GenBank/DDBJ whole genome shotgun (WGS) entry which is preliminary data.</text>
</comment>
<protein>
    <recommendedName>
        <fullName evidence="8">Sushi domain-containing protein</fullName>
    </recommendedName>
</protein>
<evidence type="ECO:0000256" key="7">
    <source>
        <dbReference type="SAM" id="Phobius"/>
    </source>
</evidence>
<dbReference type="Gene3D" id="2.10.70.10">
    <property type="entry name" value="Complement Module, domain 1"/>
    <property type="match status" value="8"/>
</dbReference>
<keyword evidence="7" id="KW-0812">Transmembrane</keyword>
<dbReference type="SUPFAM" id="SSF57535">
    <property type="entry name" value="Complement control module/SCR domain"/>
    <property type="match status" value="8"/>
</dbReference>
<evidence type="ECO:0000313" key="10">
    <source>
        <dbReference type="Proteomes" id="UP000828390"/>
    </source>
</evidence>
<reference evidence="9" key="1">
    <citation type="journal article" date="2019" name="bioRxiv">
        <title>The Genome of the Zebra Mussel, Dreissena polymorpha: A Resource for Invasive Species Research.</title>
        <authorList>
            <person name="McCartney M.A."/>
            <person name="Auch B."/>
            <person name="Kono T."/>
            <person name="Mallez S."/>
            <person name="Zhang Y."/>
            <person name="Obille A."/>
            <person name="Becker A."/>
            <person name="Abrahante J.E."/>
            <person name="Garbe J."/>
            <person name="Badalamenti J.P."/>
            <person name="Herman A."/>
            <person name="Mangelson H."/>
            <person name="Liachko I."/>
            <person name="Sullivan S."/>
            <person name="Sone E.D."/>
            <person name="Koren S."/>
            <person name="Silverstein K.A.T."/>
            <person name="Beckman K.B."/>
            <person name="Gohl D.M."/>
        </authorList>
    </citation>
    <scope>NUCLEOTIDE SEQUENCE</scope>
    <source>
        <strain evidence="9">Duluth1</strain>
        <tissue evidence="9">Whole animal</tissue>
    </source>
</reference>
<reference evidence="9" key="2">
    <citation type="submission" date="2020-11" db="EMBL/GenBank/DDBJ databases">
        <authorList>
            <person name="McCartney M.A."/>
            <person name="Auch B."/>
            <person name="Kono T."/>
            <person name="Mallez S."/>
            <person name="Becker A."/>
            <person name="Gohl D.M."/>
            <person name="Silverstein K.A.T."/>
            <person name="Koren S."/>
            <person name="Bechman K.B."/>
            <person name="Herman A."/>
            <person name="Abrahante J.E."/>
            <person name="Garbe J."/>
        </authorList>
    </citation>
    <scope>NUCLEOTIDE SEQUENCE</scope>
    <source>
        <strain evidence="9">Duluth1</strain>
        <tissue evidence="9">Whole animal</tissue>
    </source>
</reference>
<feature type="domain" description="Sushi" evidence="8">
    <location>
        <begin position="82"/>
        <end position="140"/>
    </location>
</feature>
<keyword evidence="1 5" id="KW-0768">Sushi</keyword>
<feature type="compositionally biased region" description="Polar residues" evidence="6">
    <location>
        <begin position="552"/>
        <end position="564"/>
    </location>
</feature>
<feature type="transmembrane region" description="Helical" evidence="7">
    <location>
        <begin position="7"/>
        <end position="25"/>
    </location>
</feature>
<feature type="transmembrane region" description="Helical" evidence="7">
    <location>
        <begin position="514"/>
        <end position="539"/>
    </location>
</feature>
<name>A0A9D4KUK3_DREPO</name>
<evidence type="ECO:0000256" key="3">
    <source>
        <dbReference type="ARBA" id="ARBA00023157"/>
    </source>
</evidence>
<feature type="domain" description="Sushi" evidence="8">
    <location>
        <begin position="324"/>
        <end position="381"/>
    </location>
</feature>
<gene>
    <name evidence="9" type="ORF">DPMN_088442</name>
</gene>
<evidence type="ECO:0000313" key="9">
    <source>
        <dbReference type="EMBL" id="KAH3846145.1"/>
    </source>
</evidence>
<dbReference type="Pfam" id="PF00084">
    <property type="entry name" value="Sushi"/>
    <property type="match status" value="8"/>
</dbReference>
<dbReference type="InterPro" id="IPR050350">
    <property type="entry name" value="Compl-Cell_Adhes-Reg"/>
</dbReference>
<proteinExistence type="predicted"/>
<feature type="compositionally biased region" description="Basic and acidic residues" evidence="6">
    <location>
        <begin position="577"/>
        <end position="596"/>
    </location>
</feature>
<keyword evidence="7" id="KW-1133">Transmembrane helix</keyword>
<feature type="domain" description="Sushi" evidence="8">
    <location>
        <begin position="24"/>
        <end position="81"/>
    </location>
</feature>
<dbReference type="PROSITE" id="PS50923">
    <property type="entry name" value="SUSHI"/>
    <property type="match status" value="7"/>
</dbReference>
<comment type="caution">
    <text evidence="5">Lacks conserved residue(s) required for the propagation of feature annotation.</text>
</comment>
<evidence type="ECO:0000256" key="5">
    <source>
        <dbReference type="PROSITE-ProRule" id="PRU00302"/>
    </source>
</evidence>
<evidence type="ECO:0000256" key="1">
    <source>
        <dbReference type="ARBA" id="ARBA00022659"/>
    </source>
</evidence>
<organism evidence="9 10">
    <name type="scientific">Dreissena polymorpha</name>
    <name type="common">Zebra mussel</name>
    <name type="synonym">Mytilus polymorpha</name>
    <dbReference type="NCBI Taxonomy" id="45954"/>
    <lineage>
        <taxon>Eukaryota</taxon>
        <taxon>Metazoa</taxon>
        <taxon>Spiralia</taxon>
        <taxon>Lophotrochozoa</taxon>
        <taxon>Mollusca</taxon>
        <taxon>Bivalvia</taxon>
        <taxon>Autobranchia</taxon>
        <taxon>Heteroconchia</taxon>
        <taxon>Euheterodonta</taxon>
        <taxon>Imparidentia</taxon>
        <taxon>Neoheterodontei</taxon>
        <taxon>Myida</taxon>
        <taxon>Dreissenoidea</taxon>
        <taxon>Dreissenidae</taxon>
        <taxon>Dreissena</taxon>
    </lineage>
</organism>
<dbReference type="PANTHER" id="PTHR19325:SF574">
    <property type="entry name" value="SUSHI, VON WILLEBRAND FACTOR TYPE A, EGF AND PENTRAXIN DOMAIN-CONTAINING PROTEIN 1"/>
    <property type="match status" value="1"/>
</dbReference>
<dbReference type="SMART" id="SM00032">
    <property type="entry name" value="CCP"/>
    <property type="match status" value="8"/>
</dbReference>